<name>A0A814QIC0_9BILA</name>
<evidence type="ECO:0000313" key="3">
    <source>
        <dbReference type="Proteomes" id="UP000663879"/>
    </source>
</evidence>
<proteinExistence type="predicted"/>
<sequence length="427" mass="50021">MSFENFDKVTNEGTDISDNESMADDKGDEEDFKVLKIIEQSDKLYFKSFAKRTRVTHTYYAGCQLCLSEHFMVIRYRKCSSKQCNDEKNKFNAQYKSFFCEQSNVSKIYQKFNHLVLNEEEETLHGIRPELLKIIENEIKLKDSSASRILSYLIKNRLLIETNEPVLANFKLPKISQIRNHVAYFKQSIGNNNIEDVKKFIEANLYKEDLSEDQMFFFGINYDNNNKPIVGSGSESNLLHLMMTSKKLFSLVDANISDFESIFHIDSTFKIVKNRFPIVIFGRSDINRNLHPIAYIVTSHEQTFKPDLIVQDASDAMASAAETVFPSSKILMCKNKYNLSKNQKNCVLSDISELDYTRTKMEFETLWRKIRQKWRISKLDDFIDKFDHQWIEGRFNNWQIYHTPPGYSSPKSLFESFNKTVKRTFTL</sequence>
<keyword evidence="3" id="KW-1185">Reference proteome</keyword>
<evidence type="ECO:0000313" key="2">
    <source>
        <dbReference type="EMBL" id="CAF1118919.1"/>
    </source>
</evidence>
<feature type="compositionally biased region" description="Basic and acidic residues" evidence="1">
    <location>
        <begin position="1"/>
        <end position="10"/>
    </location>
</feature>
<protein>
    <recommendedName>
        <fullName evidence="4">MULE transposase domain-containing protein</fullName>
    </recommendedName>
</protein>
<dbReference type="OrthoDB" id="128837at2759"/>
<dbReference type="Proteomes" id="UP000663879">
    <property type="component" value="Unassembled WGS sequence"/>
</dbReference>
<dbReference type="AlphaFoldDB" id="A0A814QIC0"/>
<feature type="region of interest" description="Disordered" evidence="1">
    <location>
        <begin position="1"/>
        <end position="26"/>
    </location>
</feature>
<feature type="non-terminal residue" evidence="2">
    <location>
        <position position="1"/>
    </location>
</feature>
<feature type="compositionally biased region" description="Acidic residues" evidence="1">
    <location>
        <begin position="15"/>
        <end position="26"/>
    </location>
</feature>
<evidence type="ECO:0000256" key="1">
    <source>
        <dbReference type="SAM" id="MobiDB-lite"/>
    </source>
</evidence>
<organism evidence="2 3">
    <name type="scientific">Brachionus calyciflorus</name>
    <dbReference type="NCBI Taxonomy" id="104777"/>
    <lineage>
        <taxon>Eukaryota</taxon>
        <taxon>Metazoa</taxon>
        <taxon>Spiralia</taxon>
        <taxon>Gnathifera</taxon>
        <taxon>Rotifera</taxon>
        <taxon>Eurotatoria</taxon>
        <taxon>Monogononta</taxon>
        <taxon>Pseudotrocha</taxon>
        <taxon>Ploima</taxon>
        <taxon>Brachionidae</taxon>
        <taxon>Brachionus</taxon>
    </lineage>
</organism>
<comment type="caution">
    <text evidence="2">The sequence shown here is derived from an EMBL/GenBank/DDBJ whole genome shotgun (WGS) entry which is preliminary data.</text>
</comment>
<reference evidence="2" key="1">
    <citation type="submission" date="2021-02" db="EMBL/GenBank/DDBJ databases">
        <authorList>
            <person name="Nowell W R."/>
        </authorList>
    </citation>
    <scope>NUCLEOTIDE SEQUENCE</scope>
    <source>
        <strain evidence="2">Ploen Becks lab</strain>
    </source>
</reference>
<gene>
    <name evidence="2" type="ORF">OXX778_LOCUS21958</name>
</gene>
<accession>A0A814QIC0</accession>
<evidence type="ECO:0008006" key="4">
    <source>
        <dbReference type="Google" id="ProtNLM"/>
    </source>
</evidence>
<dbReference type="EMBL" id="CAJNOC010008668">
    <property type="protein sequence ID" value="CAF1118919.1"/>
    <property type="molecule type" value="Genomic_DNA"/>
</dbReference>